<reference evidence="2" key="1">
    <citation type="submission" date="2020-06" db="EMBL/GenBank/DDBJ databases">
        <title>Thalassolituus marinus alknpb1M-1, a hydrocarbon-degrading bacterium isolated from the deep-sea overlying water using an in-situ strategy from the South China Sea basin.</title>
        <authorList>
            <person name="Dong C."/>
            <person name="Chen Y."/>
            <person name="Shao Z."/>
        </authorList>
    </citation>
    <scope>NUCLEOTIDE SEQUENCE [LARGE SCALE GENOMIC DNA]</scope>
    <source>
        <strain evidence="2">alknpb1M-1</strain>
    </source>
</reference>
<organism evidence="1 2">
    <name type="scientific">Thalassolituus hydrocarboniclasticus</name>
    <dbReference type="NCBI Taxonomy" id="2742796"/>
    <lineage>
        <taxon>Bacteria</taxon>
        <taxon>Pseudomonadati</taxon>
        <taxon>Pseudomonadota</taxon>
        <taxon>Gammaproteobacteria</taxon>
        <taxon>Oceanospirillales</taxon>
        <taxon>Oceanospirillaceae</taxon>
        <taxon>Thalassolituus</taxon>
    </lineage>
</organism>
<keyword evidence="2" id="KW-1185">Reference proteome</keyword>
<evidence type="ECO:0000313" key="1">
    <source>
        <dbReference type="EMBL" id="UXD87076.1"/>
    </source>
</evidence>
<dbReference type="EMBL" id="CP054475">
    <property type="protein sequence ID" value="UXD87076.1"/>
    <property type="molecule type" value="Genomic_DNA"/>
</dbReference>
<evidence type="ECO:0000313" key="2">
    <source>
        <dbReference type="Proteomes" id="UP001065322"/>
    </source>
</evidence>
<protein>
    <recommendedName>
        <fullName evidence="3">DUF2513 domain-containing protein</fullName>
    </recommendedName>
</protein>
<dbReference type="Proteomes" id="UP001065322">
    <property type="component" value="Chromosome"/>
</dbReference>
<name>A0ABY6A7Z3_9GAMM</name>
<dbReference type="RefSeq" id="WP_260998990.1">
    <property type="nucleotide sequence ID" value="NZ_CP054475.1"/>
</dbReference>
<accession>A0ABY6A7Z3</accession>
<sequence>MELDLTSEEIIVLTGLLKRYSESGVFAIEDQAEQRALWNLECVLEKVVGNLYEGEWSEVLNSAQNSLRDETGTSAAFEKENGRIALWLELSDIQFILSEWRKVSENEPESTKENWGKLSFRCNSALYKAGLK</sequence>
<proteinExistence type="predicted"/>
<evidence type="ECO:0008006" key="3">
    <source>
        <dbReference type="Google" id="ProtNLM"/>
    </source>
</evidence>
<gene>
    <name evidence="1" type="ORF">HUF19_06295</name>
</gene>